<dbReference type="Pfam" id="PF06719">
    <property type="entry name" value="AraC_N"/>
    <property type="match status" value="1"/>
</dbReference>
<dbReference type="PROSITE" id="PS01124">
    <property type="entry name" value="HTH_ARAC_FAMILY_2"/>
    <property type="match status" value="1"/>
</dbReference>
<evidence type="ECO:0000256" key="2">
    <source>
        <dbReference type="ARBA" id="ARBA00023163"/>
    </source>
</evidence>
<dbReference type="InterPro" id="IPR009594">
    <property type="entry name" value="Tscrpt_reg_HTH_AraC_N"/>
</dbReference>
<keyword evidence="1" id="KW-0805">Transcription regulation</keyword>
<dbReference type="InterPro" id="IPR011051">
    <property type="entry name" value="RmlC_Cupin_sf"/>
</dbReference>
<dbReference type="GO" id="GO:0043565">
    <property type="term" value="F:sequence-specific DNA binding"/>
    <property type="evidence" value="ECO:0007669"/>
    <property type="project" value="InterPro"/>
</dbReference>
<organism evidence="4 5">
    <name type="scientific">Actinobacillus porcitonsillarum</name>
    <dbReference type="NCBI Taxonomy" id="189834"/>
    <lineage>
        <taxon>Bacteria</taxon>
        <taxon>Pseudomonadati</taxon>
        <taxon>Pseudomonadota</taxon>
        <taxon>Gammaproteobacteria</taxon>
        <taxon>Pasteurellales</taxon>
        <taxon>Pasteurellaceae</taxon>
        <taxon>Actinobacillus</taxon>
    </lineage>
</organism>
<name>A0A2U8FK86_9PAST</name>
<dbReference type="SMART" id="SM00342">
    <property type="entry name" value="HTH_ARAC"/>
    <property type="match status" value="1"/>
</dbReference>
<dbReference type="Proteomes" id="UP000244920">
    <property type="component" value="Chromosome"/>
</dbReference>
<gene>
    <name evidence="4" type="ORF">DDU33_08005</name>
</gene>
<accession>A0A2U8FK86</accession>
<dbReference type="InterPro" id="IPR009057">
    <property type="entry name" value="Homeodomain-like_sf"/>
</dbReference>
<feature type="domain" description="HTH araC/xylS-type" evidence="3">
    <location>
        <begin position="191"/>
        <end position="289"/>
    </location>
</feature>
<dbReference type="EMBL" id="CP029206">
    <property type="protein sequence ID" value="AWI51431.1"/>
    <property type="molecule type" value="Genomic_DNA"/>
</dbReference>
<evidence type="ECO:0000259" key="3">
    <source>
        <dbReference type="PROSITE" id="PS01124"/>
    </source>
</evidence>
<evidence type="ECO:0000313" key="4">
    <source>
        <dbReference type="EMBL" id="AWI51431.1"/>
    </source>
</evidence>
<dbReference type="KEGG" id="apor:DDU33_08005"/>
<dbReference type="Pfam" id="PF12833">
    <property type="entry name" value="HTH_18"/>
    <property type="match status" value="1"/>
</dbReference>
<evidence type="ECO:0000313" key="5">
    <source>
        <dbReference type="Proteomes" id="UP000244920"/>
    </source>
</evidence>
<dbReference type="GO" id="GO:0003700">
    <property type="term" value="F:DNA-binding transcription factor activity"/>
    <property type="evidence" value="ECO:0007669"/>
    <property type="project" value="InterPro"/>
</dbReference>
<dbReference type="SUPFAM" id="SSF46689">
    <property type="entry name" value="Homeodomain-like"/>
    <property type="match status" value="2"/>
</dbReference>
<keyword evidence="2" id="KW-0804">Transcription</keyword>
<proteinExistence type="predicted"/>
<sequence length="314" mass="36252">MTAQLYQEIRELFDFSTQEGLIETSIPDVTFYHTTKKEIWNTYLQYSGGCLILQGSHKVQVGNEIYECHAGDYVCYSVDTPVSVEFFGTEDTPYLDIRLKFDLDILKDVMDEMTAAGMRFPSTTQFQPISQISPEELRTVLTTLDLLKDPNAIKIGWSAMMKIHCYYLLRSEQGSLLRKMLIQESKTNRISKVVELLKNHYAEPFNIEKLAQETGMSLSSFHAKFRQMTGMTPLQYQKNLRMIHANFLLKSKAHRVSEVAYQVGYESLPQFSREYKRCYGHSPQQDLQIHQELEAIEIVGLRLPEAILNFSEAK</sequence>
<dbReference type="RefSeq" id="WP_108924317.1">
    <property type="nucleotide sequence ID" value="NZ_CP029206.1"/>
</dbReference>
<dbReference type="PANTHER" id="PTHR43436:SF1">
    <property type="entry name" value="TRANSCRIPTIONAL REGULATORY PROTEIN"/>
    <property type="match status" value="1"/>
</dbReference>
<dbReference type="Gene3D" id="1.10.10.60">
    <property type="entry name" value="Homeodomain-like"/>
    <property type="match status" value="2"/>
</dbReference>
<dbReference type="PANTHER" id="PTHR43436">
    <property type="entry name" value="ARAC-FAMILY TRANSCRIPTIONAL REGULATOR"/>
    <property type="match status" value="1"/>
</dbReference>
<dbReference type="SUPFAM" id="SSF51182">
    <property type="entry name" value="RmlC-like cupins"/>
    <property type="match status" value="1"/>
</dbReference>
<evidence type="ECO:0000256" key="1">
    <source>
        <dbReference type="ARBA" id="ARBA00023015"/>
    </source>
</evidence>
<dbReference type="AlphaFoldDB" id="A0A2U8FK86"/>
<reference evidence="5" key="1">
    <citation type="submission" date="2018-05" db="EMBL/GenBank/DDBJ databases">
        <title>Complete genome sequence of Actinobacillus porcitonsillarum reference strain 9953L55 (CCUG 46996).</title>
        <authorList>
            <person name="Dona V."/>
            <person name="Perreten V."/>
        </authorList>
    </citation>
    <scope>NUCLEOTIDE SEQUENCE [LARGE SCALE GENOMIC DNA]</scope>
    <source>
        <strain evidence="5">9953L55</strain>
    </source>
</reference>
<dbReference type="InterPro" id="IPR018060">
    <property type="entry name" value="HTH_AraC"/>
</dbReference>
<keyword evidence="5" id="KW-1185">Reference proteome</keyword>
<protein>
    <submittedName>
        <fullName evidence="4">AraC family transcriptional regulator</fullName>
    </submittedName>
</protein>